<feature type="compositionally biased region" description="Low complexity" evidence="1">
    <location>
        <begin position="20"/>
        <end position="30"/>
    </location>
</feature>
<comment type="caution">
    <text evidence="2">The sequence shown here is derived from an EMBL/GenBank/DDBJ whole genome shotgun (WGS) entry which is preliminary data.</text>
</comment>
<evidence type="ECO:0000256" key="1">
    <source>
        <dbReference type="SAM" id="MobiDB-lite"/>
    </source>
</evidence>
<feature type="non-terminal residue" evidence="2">
    <location>
        <position position="182"/>
    </location>
</feature>
<evidence type="ECO:0000313" key="3">
    <source>
        <dbReference type="Proteomes" id="UP001057375"/>
    </source>
</evidence>
<proteinExistence type="predicted"/>
<sequence length="182" mass="20233">MGEVKKSPEGRVTSRRIPKSKCSSTISSSSDIEPPNKFKRRAIGAGNPGGTATKPMGREEADLLGDVEFNAFIRASGKELVDGMESLARKAETVSEEDVTKYAGVIDSVHHKPCYVKLIVALFKMMEDLFDDGGDTPADVEPFRVELLDDSRTVTEPYRRIRGDWKRNIQEQLLDMEEKGII</sequence>
<name>A0ABQ5KG91_9EUKA</name>
<dbReference type="EMBL" id="BQXS01009212">
    <property type="protein sequence ID" value="GKT30961.1"/>
    <property type="molecule type" value="Genomic_DNA"/>
</dbReference>
<evidence type="ECO:0000313" key="2">
    <source>
        <dbReference type="EMBL" id="GKT30961.1"/>
    </source>
</evidence>
<keyword evidence="3" id="KW-1185">Reference proteome</keyword>
<gene>
    <name evidence="2" type="ORF">ADUPG1_005702</name>
</gene>
<reference evidence="2" key="1">
    <citation type="submission" date="2022-03" db="EMBL/GenBank/DDBJ databases">
        <title>Draft genome sequence of Aduncisulcus paluster, a free-living microaerophilic Fornicata.</title>
        <authorList>
            <person name="Yuyama I."/>
            <person name="Kume K."/>
            <person name="Tamura T."/>
            <person name="Inagaki Y."/>
            <person name="Hashimoto T."/>
        </authorList>
    </citation>
    <scope>NUCLEOTIDE SEQUENCE</scope>
    <source>
        <strain evidence="2">NY0171</strain>
    </source>
</reference>
<dbReference type="Proteomes" id="UP001057375">
    <property type="component" value="Unassembled WGS sequence"/>
</dbReference>
<organism evidence="2 3">
    <name type="scientific">Aduncisulcus paluster</name>
    <dbReference type="NCBI Taxonomy" id="2918883"/>
    <lineage>
        <taxon>Eukaryota</taxon>
        <taxon>Metamonada</taxon>
        <taxon>Carpediemonas-like organisms</taxon>
        <taxon>Aduncisulcus</taxon>
    </lineage>
</organism>
<accession>A0ABQ5KG91</accession>
<feature type="region of interest" description="Disordered" evidence="1">
    <location>
        <begin position="1"/>
        <end position="55"/>
    </location>
</feature>
<protein>
    <submittedName>
        <fullName evidence="2">Uncharacterized protein</fullName>
    </submittedName>
</protein>